<evidence type="ECO:0000256" key="1">
    <source>
        <dbReference type="SAM" id="Phobius"/>
    </source>
</evidence>
<keyword evidence="1" id="KW-0812">Transmembrane</keyword>
<accession>A0A1X7GW44</accession>
<dbReference type="AlphaFoldDB" id="A0A1X7GW44"/>
<keyword evidence="3" id="KW-1185">Reference proteome</keyword>
<reference evidence="3" key="1">
    <citation type="submission" date="2017-04" db="EMBL/GenBank/DDBJ databases">
        <authorList>
            <person name="Varghese N."/>
            <person name="Submissions S."/>
        </authorList>
    </citation>
    <scope>NUCLEOTIDE SEQUENCE [LARGE SCALE GENOMIC DNA]</scope>
    <source>
        <strain evidence="3">B4P</strain>
    </source>
</reference>
<feature type="transmembrane region" description="Helical" evidence="1">
    <location>
        <begin position="36"/>
        <end position="53"/>
    </location>
</feature>
<dbReference type="OrthoDB" id="7362327at2"/>
<evidence type="ECO:0008006" key="4">
    <source>
        <dbReference type="Google" id="ProtNLM"/>
    </source>
</evidence>
<name>A0A1X7GW44_9HYPH</name>
<dbReference type="Proteomes" id="UP000192903">
    <property type="component" value="Unassembled WGS sequence"/>
</dbReference>
<gene>
    <name evidence="2" type="ORF">SAMN02982989_4493</name>
</gene>
<dbReference type="STRING" id="464029.SAMN02982989_4493"/>
<evidence type="ECO:0000313" key="3">
    <source>
        <dbReference type="Proteomes" id="UP000192903"/>
    </source>
</evidence>
<dbReference type="RefSeq" id="WP_085425059.1">
    <property type="nucleotide sequence ID" value="NZ_FXAF01000011.1"/>
</dbReference>
<organism evidence="2 3">
    <name type="scientific">Xaviernesmea oryzae</name>
    <dbReference type="NCBI Taxonomy" id="464029"/>
    <lineage>
        <taxon>Bacteria</taxon>
        <taxon>Pseudomonadati</taxon>
        <taxon>Pseudomonadota</taxon>
        <taxon>Alphaproteobacteria</taxon>
        <taxon>Hyphomicrobiales</taxon>
        <taxon>Rhizobiaceae</taxon>
        <taxon>Rhizobium/Agrobacterium group</taxon>
        <taxon>Xaviernesmea</taxon>
    </lineage>
</organism>
<feature type="transmembrane region" description="Helical" evidence="1">
    <location>
        <begin position="12"/>
        <end position="30"/>
    </location>
</feature>
<dbReference type="EMBL" id="FXAF01000011">
    <property type="protein sequence ID" value="SMF75711.1"/>
    <property type="molecule type" value="Genomic_DNA"/>
</dbReference>
<sequence>MIDPNHPFYEPLWRRLLIPVVCAVWAVFELYAGEPIWAIIVGAMGIYATYKLFMEKRKPPVSKPADEQKE</sequence>
<keyword evidence="1" id="KW-1133">Transmembrane helix</keyword>
<protein>
    <recommendedName>
        <fullName evidence="4">DUF3329 domain-containing protein</fullName>
    </recommendedName>
</protein>
<proteinExistence type="predicted"/>
<evidence type="ECO:0000313" key="2">
    <source>
        <dbReference type="EMBL" id="SMF75711.1"/>
    </source>
</evidence>
<keyword evidence="1" id="KW-0472">Membrane</keyword>